<feature type="region of interest" description="Disordered" evidence="1">
    <location>
        <begin position="55"/>
        <end position="79"/>
    </location>
</feature>
<dbReference type="AlphaFoldDB" id="A0A6L2PR00"/>
<gene>
    <name evidence="2" type="ORF">Cfor_10910</name>
</gene>
<dbReference type="FunCoup" id="A0A6L2PR00">
    <property type="interactions" value="7"/>
</dbReference>
<keyword evidence="3" id="KW-1185">Reference proteome</keyword>
<feature type="compositionally biased region" description="Basic and acidic residues" evidence="1">
    <location>
        <begin position="30"/>
        <end position="41"/>
    </location>
</feature>
<proteinExistence type="predicted"/>
<feature type="compositionally biased region" description="Polar residues" evidence="1">
    <location>
        <begin position="1"/>
        <end position="29"/>
    </location>
</feature>
<evidence type="ECO:0000313" key="2">
    <source>
        <dbReference type="EMBL" id="GFG34684.1"/>
    </source>
</evidence>
<evidence type="ECO:0008006" key="4">
    <source>
        <dbReference type="Google" id="ProtNLM"/>
    </source>
</evidence>
<feature type="region of interest" description="Disordered" evidence="1">
    <location>
        <begin position="1"/>
        <end position="41"/>
    </location>
</feature>
<reference evidence="3" key="1">
    <citation type="submission" date="2020-01" db="EMBL/GenBank/DDBJ databases">
        <title>Draft genome sequence of the Termite Coptotermes fromosanus.</title>
        <authorList>
            <person name="Itakura S."/>
            <person name="Yosikawa Y."/>
            <person name="Umezawa K."/>
        </authorList>
    </citation>
    <scope>NUCLEOTIDE SEQUENCE [LARGE SCALE GENOMIC DNA]</scope>
</reference>
<dbReference type="OrthoDB" id="45963at2759"/>
<accession>A0A6L2PR00</accession>
<dbReference type="PANTHER" id="PTHR31206">
    <property type="entry name" value="LP10445P"/>
    <property type="match status" value="1"/>
</dbReference>
<dbReference type="Pfam" id="PF14774">
    <property type="entry name" value="FAM177"/>
    <property type="match status" value="1"/>
</dbReference>
<dbReference type="PANTHER" id="PTHR31206:SF1">
    <property type="entry name" value="LP10445P"/>
    <property type="match status" value="1"/>
</dbReference>
<feature type="region of interest" description="Disordered" evidence="1">
    <location>
        <begin position="142"/>
        <end position="174"/>
    </location>
</feature>
<organism evidence="2 3">
    <name type="scientific">Coptotermes formosanus</name>
    <name type="common">Formosan subterranean termite</name>
    <dbReference type="NCBI Taxonomy" id="36987"/>
    <lineage>
        <taxon>Eukaryota</taxon>
        <taxon>Metazoa</taxon>
        <taxon>Ecdysozoa</taxon>
        <taxon>Arthropoda</taxon>
        <taxon>Hexapoda</taxon>
        <taxon>Insecta</taxon>
        <taxon>Pterygota</taxon>
        <taxon>Neoptera</taxon>
        <taxon>Polyneoptera</taxon>
        <taxon>Dictyoptera</taxon>
        <taxon>Blattodea</taxon>
        <taxon>Blattoidea</taxon>
        <taxon>Termitoidae</taxon>
        <taxon>Rhinotermitidae</taxon>
        <taxon>Coptotermes</taxon>
    </lineage>
</organism>
<dbReference type="Proteomes" id="UP000502823">
    <property type="component" value="Unassembled WGS sequence"/>
</dbReference>
<feature type="compositionally biased region" description="Acidic residues" evidence="1">
    <location>
        <begin position="59"/>
        <end position="72"/>
    </location>
</feature>
<sequence length="188" mass="21296">MESGDCGNSNNMQVTSISDPNSEALPNTQPHKETEDKSCKISLQHEKVPRRIIHFSDGTIEEYSSDEDEPDESTQVTSINPSTLRWGPWIWYHTVNAGIKSLKVCDYLGEHLASFLGITTPKYQYEIDEYDRMMAEEEERKKKQDMELGGWTETQAETNGAVESPPIQQTDMTYPTVQADAEVAVNKF</sequence>
<comment type="caution">
    <text evidence="2">The sequence shown here is derived from an EMBL/GenBank/DDBJ whole genome shotgun (WGS) entry which is preliminary data.</text>
</comment>
<dbReference type="EMBL" id="BLKM01005549">
    <property type="protein sequence ID" value="GFG34684.1"/>
    <property type="molecule type" value="Genomic_DNA"/>
</dbReference>
<evidence type="ECO:0000256" key="1">
    <source>
        <dbReference type="SAM" id="MobiDB-lite"/>
    </source>
</evidence>
<evidence type="ECO:0000313" key="3">
    <source>
        <dbReference type="Proteomes" id="UP000502823"/>
    </source>
</evidence>
<name>A0A6L2PR00_COPFO</name>
<dbReference type="InterPro" id="IPR028260">
    <property type="entry name" value="FAM177"/>
</dbReference>
<dbReference type="InParanoid" id="A0A6L2PR00"/>
<protein>
    <recommendedName>
        <fullName evidence="4">Protein FAM177A1</fullName>
    </recommendedName>
</protein>